<dbReference type="InterPro" id="IPR018114">
    <property type="entry name" value="TRYPSIN_HIS"/>
</dbReference>
<protein>
    <recommendedName>
        <fullName evidence="4">Peptidase S1 domain-containing protein</fullName>
    </recommendedName>
</protein>
<dbReference type="InterPro" id="IPR000772">
    <property type="entry name" value="Ricin_B_lectin"/>
</dbReference>
<dbReference type="SMART" id="SM00458">
    <property type="entry name" value="RICIN"/>
    <property type="match status" value="1"/>
</dbReference>
<dbReference type="CDD" id="cd00161">
    <property type="entry name" value="beta-trefoil_Ricin-like"/>
    <property type="match status" value="1"/>
</dbReference>
<dbReference type="PANTHER" id="PTHR24276">
    <property type="entry name" value="POLYSERASE-RELATED"/>
    <property type="match status" value="1"/>
</dbReference>
<dbReference type="PROSITE" id="PS50240">
    <property type="entry name" value="TRYPSIN_DOM"/>
    <property type="match status" value="1"/>
</dbReference>
<dbReference type="InterPro" id="IPR043504">
    <property type="entry name" value="Peptidase_S1_PA_chymotrypsin"/>
</dbReference>
<dbReference type="SUPFAM" id="SSF50494">
    <property type="entry name" value="Trypsin-like serine proteases"/>
    <property type="match status" value="1"/>
</dbReference>
<dbReference type="InterPro" id="IPR050430">
    <property type="entry name" value="Peptidase_S1"/>
</dbReference>
<dbReference type="Proteomes" id="UP000231962">
    <property type="component" value="Unassembled WGS sequence"/>
</dbReference>
<dbReference type="PROSITE" id="PS50231">
    <property type="entry name" value="RICIN_B_LECTIN"/>
    <property type="match status" value="1"/>
</dbReference>
<dbReference type="PRINTS" id="PR00722">
    <property type="entry name" value="CHYMOTRYPSIN"/>
</dbReference>
<dbReference type="Pfam" id="PF00089">
    <property type="entry name" value="Trypsin"/>
    <property type="match status" value="1"/>
</dbReference>
<evidence type="ECO:0000313" key="5">
    <source>
        <dbReference type="EMBL" id="PJZ71027.1"/>
    </source>
</evidence>
<evidence type="ECO:0000313" key="7">
    <source>
        <dbReference type="Proteomes" id="UP000231962"/>
    </source>
</evidence>
<evidence type="ECO:0000256" key="3">
    <source>
        <dbReference type="SAM" id="SignalP"/>
    </source>
</evidence>
<dbReference type="PROSITE" id="PS51257">
    <property type="entry name" value="PROKAR_LIPOPROTEIN"/>
    <property type="match status" value="1"/>
</dbReference>
<dbReference type="InterPro" id="IPR001314">
    <property type="entry name" value="Peptidase_S1A"/>
</dbReference>
<dbReference type="InterPro" id="IPR035992">
    <property type="entry name" value="Ricin_B-like_lectins"/>
</dbReference>
<evidence type="ECO:0000256" key="1">
    <source>
        <dbReference type="ARBA" id="ARBA00007664"/>
    </source>
</evidence>
<keyword evidence="2" id="KW-1015">Disulfide bond</keyword>
<dbReference type="Gene3D" id="2.40.10.10">
    <property type="entry name" value="Trypsin-like serine proteases"/>
    <property type="match status" value="2"/>
</dbReference>
<dbReference type="EMBL" id="NPDY01000001">
    <property type="protein sequence ID" value="PJZ71027.1"/>
    <property type="molecule type" value="Genomic_DNA"/>
</dbReference>
<dbReference type="SUPFAM" id="SSF50370">
    <property type="entry name" value="Ricin B-like lectins"/>
    <property type="match status" value="1"/>
</dbReference>
<dbReference type="GO" id="GO:0006508">
    <property type="term" value="P:proteolysis"/>
    <property type="evidence" value="ECO:0007669"/>
    <property type="project" value="InterPro"/>
</dbReference>
<feature type="chain" id="PRO_5014812720" description="Peptidase S1 domain-containing protein" evidence="3">
    <location>
        <begin position="23"/>
        <end position="450"/>
    </location>
</feature>
<dbReference type="InterPro" id="IPR001254">
    <property type="entry name" value="Trypsin_dom"/>
</dbReference>
<gene>
    <name evidence="5" type="ORF">CH360_00390</name>
    <name evidence="6" type="ORF">CH373_00390</name>
</gene>
<dbReference type="AlphaFoldDB" id="A0A2M9ZRG6"/>
<sequence>MKKKMFTLLFLSFLGSFGLVFSCENSNSGKLDHEILALAQTPTSDPYLNQFANGQNYIMNAERDNSNARSFVVQFINWDTLSSCTGSMITEHWVLTAAHCVSGLNSRSVWIVYTDTSGSNIAVHDAGADFYVHPEYTGGGRPKKDLALVYLKGAIYDILGFPRKVQFFTDQRVPWNDRSQQNSFTFTGYGFGSDPSLKGHTCTTEEENLGIKRFATGELFLSSVGDGMIKGRENANAKACPGDSGAPFMFLRDIGAENFSLVFAVYYGIRNSDHAMIGNLIGDRELTWIFHTINGNSTYPITKMLWDAYWKRTSFHEQPIYLTEIRNANGKCLDVEGARTDPGARVQIYTCNGTVAQQWSLLPNDVIYYREGLCLDMGSGEAGTPFTVQPCNDSVSQKLAVHKNGAITGPRTEAAERCLSILDGSSTDRTPVGFFNCIGWPFQIWSWRTN</sequence>
<accession>A0A2M9ZRG6</accession>
<dbReference type="Proteomes" id="UP000231990">
    <property type="component" value="Unassembled WGS sequence"/>
</dbReference>
<dbReference type="RefSeq" id="WP_100711970.1">
    <property type="nucleotide sequence ID" value="NZ_NPDY01000001.1"/>
</dbReference>
<evidence type="ECO:0000256" key="2">
    <source>
        <dbReference type="ARBA" id="ARBA00023157"/>
    </source>
</evidence>
<dbReference type="PROSITE" id="PS00134">
    <property type="entry name" value="TRYPSIN_HIS"/>
    <property type="match status" value="1"/>
</dbReference>
<dbReference type="Gene3D" id="2.80.10.50">
    <property type="match status" value="1"/>
</dbReference>
<keyword evidence="7" id="KW-1185">Reference proteome</keyword>
<proteinExistence type="inferred from homology"/>
<dbReference type="PANTHER" id="PTHR24276:SF98">
    <property type="entry name" value="FI18310P1-RELATED"/>
    <property type="match status" value="1"/>
</dbReference>
<name>A0A2M9ZRG6_9LEPT</name>
<dbReference type="GO" id="GO:0004252">
    <property type="term" value="F:serine-type endopeptidase activity"/>
    <property type="evidence" value="ECO:0007669"/>
    <property type="project" value="InterPro"/>
</dbReference>
<organism evidence="6 8">
    <name type="scientific">Leptospira perolatii</name>
    <dbReference type="NCBI Taxonomy" id="2023191"/>
    <lineage>
        <taxon>Bacteria</taxon>
        <taxon>Pseudomonadati</taxon>
        <taxon>Spirochaetota</taxon>
        <taxon>Spirochaetia</taxon>
        <taxon>Leptospirales</taxon>
        <taxon>Leptospiraceae</taxon>
        <taxon>Leptospira</taxon>
    </lineage>
</organism>
<feature type="signal peptide" evidence="3">
    <location>
        <begin position="1"/>
        <end position="22"/>
    </location>
</feature>
<dbReference type="InterPro" id="IPR009003">
    <property type="entry name" value="Peptidase_S1_PA"/>
</dbReference>
<evidence type="ECO:0000259" key="4">
    <source>
        <dbReference type="PROSITE" id="PS50240"/>
    </source>
</evidence>
<comment type="similarity">
    <text evidence="1">Belongs to the peptidase S1 family.</text>
</comment>
<dbReference type="OrthoDB" id="3296611at2"/>
<evidence type="ECO:0000313" key="8">
    <source>
        <dbReference type="Proteomes" id="UP000231990"/>
    </source>
</evidence>
<dbReference type="Pfam" id="PF00652">
    <property type="entry name" value="Ricin_B_lectin"/>
    <property type="match status" value="1"/>
</dbReference>
<dbReference type="EMBL" id="NPDZ01000001">
    <property type="protein sequence ID" value="PJZ74559.1"/>
    <property type="molecule type" value="Genomic_DNA"/>
</dbReference>
<evidence type="ECO:0000313" key="6">
    <source>
        <dbReference type="EMBL" id="PJZ74559.1"/>
    </source>
</evidence>
<keyword evidence="3" id="KW-0732">Signal</keyword>
<comment type="caution">
    <text evidence="6">The sequence shown here is derived from an EMBL/GenBank/DDBJ whole genome shotgun (WGS) entry which is preliminary data.</text>
</comment>
<reference evidence="7 8" key="1">
    <citation type="submission" date="2017-07" db="EMBL/GenBank/DDBJ databases">
        <title>Leptospira spp. isolated from tropical soils.</title>
        <authorList>
            <person name="Thibeaux R."/>
            <person name="Iraola G."/>
            <person name="Ferres I."/>
            <person name="Bierque E."/>
            <person name="Girault D."/>
            <person name="Soupe-Gilbert M.-E."/>
            <person name="Picardeau M."/>
            <person name="Goarant C."/>
        </authorList>
    </citation>
    <scope>NUCLEOTIDE SEQUENCE [LARGE SCALE GENOMIC DNA]</scope>
    <source>
        <strain evidence="6 8">FH1-B-B1</strain>
        <strain evidence="5 7">FH1-B-C1</strain>
    </source>
</reference>
<feature type="domain" description="Peptidase S1" evidence="4">
    <location>
        <begin position="58"/>
        <end position="294"/>
    </location>
</feature>